<dbReference type="InterPro" id="IPR036097">
    <property type="entry name" value="HisK_dim/P_sf"/>
</dbReference>
<dbReference type="SUPFAM" id="SSF55874">
    <property type="entry name" value="ATPase domain of HSP90 chaperone/DNA topoisomerase II/histidine kinase"/>
    <property type="match status" value="1"/>
</dbReference>
<evidence type="ECO:0000256" key="6">
    <source>
        <dbReference type="ARBA" id="ARBA00023012"/>
    </source>
</evidence>
<keyword evidence="6" id="KW-0902">Two-component regulatory system</keyword>
<dbReference type="EC" id="2.7.13.3" evidence="2"/>
<dbReference type="Gene3D" id="3.30.565.10">
    <property type="entry name" value="Histidine kinase-like ATPase, C-terminal domain"/>
    <property type="match status" value="1"/>
</dbReference>
<proteinExistence type="predicted"/>
<sequence>MTMSVKNLRIISLTLLLAGLIGYIWMYRQTEQAFIQKQLVLQTIHKNYLNNILEHLQQEIDDFTQMEKQLTDPATGSLKNDLLPSGLKGRPSRAIEGALILDDNLDVLYERGPRLFTDSLGFCLLTDASSEGVYTCPIYKNTVLYSYLKREINHKIYNIIFYRAVNDSLAREMEALTGIPVGFMGVNDPAPQREGYEIKELLLTDVNNQPLIKLASYFPTRESHHLQRLQIVVLLILVMQGLALWATDNLGETAGLAARLKEKNDKIQKISRQRETLVRVLSHDLKNYLTRILGQTELALMETDLSASLTKRLKKIRESVDRQTELISNVSRQVALESGKLQLDIREVKIEALLQEVRDIFAERLEQKKLSLEIDNGLNGHHLLVDPLSFNQNVLGNLISNAIKFSFPGESIQIRSRVESEKFVRIEIEDHGMGIPEELRRNIWDENKRTHRPGTSGEEGTGFGMPLAKKFTEAQGGSIHIESESIDENTERHGTRVILKIPYN</sequence>
<keyword evidence="5 8" id="KW-0418">Kinase</keyword>
<dbReference type="InterPro" id="IPR003661">
    <property type="entry name" value="HisK_dim/P_dom"/>
</dbReference>
<dbReference type="InterPro" id="IPR005467">
    <property type="entry name" value="His_kinase_dom"/>
</dbReference>
<dbReference type="Pfam" id="PF02518">
    <property type="entry name" value="HATPase_c"/>
    <property type="match status" value="1"/>
</dbReference>
<dbReference type="PANTHER" id="PTHR43711">
    <property type="entry name" value="TWO-COMPONENT HISTIDINE KINASE"/>
    <property type="match status" value="1"/>
</dbReference>
<dbReference type="SMART" id="SM00387">
    <property type="entry name" value="HATPase_c"/>
    <property type="match status" value="1"/>
</dbReference>
<evidence type="ECO:0000256" key="2">
    <source>
        <dbReference type="ARBA" id="ARBA00012438"/>
    </source>
</evidence>
<gene>
    <name evidence="8" type="ORF">ENJ10_11475</name>
</gene>
<protein>
    <recommendedName>
        <fullName evidence="2">histidine kinase</fullName>
        <ecNumber evidence="2">2.7.13.3</ecNumber>
    </recommendedName>
</protein>
<dbReference type="GO" id="GO:0000155">
    <property type="term" value="F:phosphorelay sensor kinase activity"/>
    <property type="evidence" value="ECO:0007669"/>
    <property type="project" value="InterPro"/>
</dbReference>
<dbReference type="AlphaFoldDB" id="A0A7V1LNJ5"/>
<dbReference type="InterPro" id="IPR036890">
    <property type="entry name" value="HATPase_C_sf"/>
</dbReference>
<feature type="domain" description="Histidine kinase" evidence="7">
    <location>
        <begin position="280"/>
        <end position="504"/>
    </location>
</feature>
<dbReference type="SMART" id="SM00388">
    <property type="entry name" value="HisKA"/>
    <property type="match status" value="1"/>
</dbReference>
<evidence type="ECO:0000256" key="5">
    <source>
        <dbReference type="ARBA" id="ARBA00022777"/>
    </source>
</evidence>
<organism evidence="8">
    <name type="scientific">Caldithrix abyssi</name>
    <dbReference type="NCBI Taxonomy" id="187145"/>
    <lineage>
        <taxon>Bacteria</taxon>
        <taxon>Pseudomonadati</taxon>
        <taxon>Calditrichota</taxon>
        <taxon>Calditrichia</taxon>
        <taxon>Calditrichales</taxon>
        <taxon>Calditrichaceae</taxon>
        <taxon>Caldithrix</taxon>
    </lineage>
</organism>
<comment type="catalytic activity">
    <reaction evidence="1">
        <text>ATP + protein L-histidine = ADP + protein N-phospho-L-histidine.</text>
        <dbReference type="EC" id="2.7.13.3"/>
    </reaction>
</comment>
<keyword evidence="4" id="KW-0808">Transferase</keyword>
<dbReference type="SUPFAM" id="SSF47384">
    <property type="entry name" value="Homodimeric domain of signal transducing histidine kinase"/>
    <property type="match status" value="1"/>
</dbReference>
<dbReference type="PROSITE" id="PS50109">
    <property type="entry name" value="HIS_KIN"/>
    <property type="match status" value="1"/>
</dbReference>
<evidence type="ECO:0000259" key="7">
    <source>
        <dbReference type="PROSITE" id="PS50109"/>
    </source>
</evidence>
<dbReference type="Gene3D" id="1.10.287.130">
    <property type="match status" value="1"/>
</dbReference>
<keyword evidence="3" id="KW-0597">Phosphoprotein</keyword>
<dbReference type="InterPro" id="IPR004358">
    <property type="entry name" value="Sig_transdc_His_kin-like_C"/>
</dbReference>
<dbReference type="InterPro" id="IPR050736">
    <property type="entry name" value="Sensor_HK_Regulatory"/>
</dbReference>
<reference evidence="8" key="1">
    <citation type="journal article" date="2020" name="mSystems">
        <title>Genome- and Community-Level Interaction Insights into Carbon Utilization and Element Cycling Functions of Hydrothermarchaeota in Hydrothermal Sediment.</title>
        <authorList>
            <person name="Zhou Z."/>
            <person name="Liu Y."/>
            <person name="Xu W."/>
            <person name="Pan J."/>
            <person name="Luo Z.H."/>
            <person name="Li M."/>
        </authorList>
    </citation>
    <scope>NUCLEOTIDE SEQUENCE [LARGE SCALE GENOMIC DNA]</scope>
    <source>
        <strain evidence="8">HyVt-456</strain>
    </source>
</reference>
<dbReference type="CDD" id="cd00082">
    <property type="entry name" value="HisKA"/>
    <property type="match status" value="1"/>
</dbReference>
<dbReference type="CDD" id="cd00075">
    <property type="entry name" value="HATPase"/>
    <property type="match status" value="1"/>
</dbReference>
<evidence type="ECO:0000256" key="4">
    <source>
        <dbReference type="ARBA" id="ARBA00022679"/>
    </source>
</evidence>
<dbReference type="Pfam" id="PF00512">
    <property type="entry name" value="HisKA"/>
    <property type="match status" value="1"/>
</dbReference>
<dbReference type="InterPro" id="IPR003594">
    <property type="entry name" value="HATPase_dom"/>
</dbReference>
<dbReference type="Proteomes" id="UP000886005">
    <property type="component" value="Unassembled WGS sequence"/>
</dbReference>
<dbReference type="PRINTS" id="PR00344">
    <property type="entry name" value="BCTRLSENSOR"/>
</dbReference>
<dbReference type="EMBL" id="DRLD01000318">
    <property type="protein sequence ID" value="HED11299.1"/>
    <property type="molecule type" value="Genomic_DNA"/>
</dbReference>
<evidence type="ECO:0000313" key="8">
    <source>
        <dbReference type="EMBL" id="HED11299.1"/>
    </source>
</evidence>
<comment type="caution">
    <text evidence="8">The sequence shown here is derived from an EMBL/GenBank/DDBJ whole genome shotgun (WGS) entry which is preliminary data.</text>
</comment>
<accession>A0A7V1LNJ5</accession>
<evidence type="ECO:0000256" key="1">
    <source>
        <dbReference type="ARBA" id="ARBA00000085"/>
    </source>
</evidence>
<dbReference type="PANTHER" id="PTHR43711:SF1">
    <property type="entry name" value="HISTIDINE KINASE 1"/>
    <property type="match status" value="1"/>
</dbReference>
<name>A0A7V1LNJ5_CALAY</name>
<evidence type="ECO:0000256" key="3">
    <source>
        <dbReference type="ARBA" id="ARBA00022553"/>
    </source>
</evidence>